<evidence type="ECO:0000313" key="5">
    <source>
        <dbReference type="Proteomes" id="UP001431572"/>
    </source>
</evidence>
<reference evidence="3" key="2">
    <citation type="journal article" date="2024" name="Nature">
        <title>Anoxygenic phototroph of the Chloroflexota uses a type I reaction centre.</title>
        <authorList>
            <person name="Tsuji J.M."/>
            <person name="Shaw N.A."/>
            <person name="Nagashima S."/>
            <person name="Venkiteswaran J.J."/>
            <person name="Schiff S.L."/>
            <person name="Watanabe T."/>
            <person name="Fukui M."/>
            <person name="Hanada S."/>
            <person name="Tank M."/>
            <person name="Neufeld J.D."/>
        </authorList>
    </citation>
    <scope>NUCLEOTIDE SEQUENCE</scope>
    <source>
        <strain evidence="3">L227-S17</strain>
    </source>
</reference>
<evidence type="ECO:0000256" key="1">
    <source>
        <dbReference type="SAM" id="MobiDB-lite"/>
    </source>
</evidence>
<dbReference type="Proteomes" id="UP001431572">
    <property type="component" value="Chromosome 1"/>
</dbReference>
<evidence type="ECO:0000313" key="2">
    <source>
        <dbReference type="EMBL" id="NWJ45491.1"/>
    </source>
</evidence>
<feature type="region of interest" description="Disordered" evidence="1">
    <location>
        <begin position="1"/>
        <end position="46"/>
    </location>
</feature>
<dbReference type="AlphaFoldDB" id="A0A8T7M1G5"/>
<proteinExistence type="predicted"/>
<evidence type="ECO:0000313" key="4">
    <source>
        <dbReference type="Proteomes" id="UP000521676"/>
    </source>
</evidence>
<keyword evidence="5" id="KW-1185">Reference proteome</keyword>
<dbReference type="EMBL" id="JACATZ010000001">
    <property type="protein sequence ID" value="NWJ45491.1"/>
    <property type="molecule type" value="Genomic_DNA"/>
</dbReference>
<accession>A0A8T7M1G5</accession>
<dbReference type="Proteomes" id="UP000521676">
    <property type="component" value="Unassembled WGS sequence"/>
</dbReference>
<dbReference type="EMBL" id="CP128399">
    <property type="protein sequence ID" value="WJW67364.1"/>
    <property type="molecule type" value="Genomic_DNA"/>
</dbReference>
<protein>
    <submittedName>
        <fullName evidence="2">DUF177 domain-containing protein</fullName>
    </submittedName>
    <submittedName>
        <fullName evidence="3">YceD family protein</fullName>
    </submittedName>
</protein>
<organism evidence="2 4">
    <name type="scientific">Candidatus Chlorohelix allophototropha</name>
    <dbReference type="NCBI Taxonomy" id="3003348"/>
    <lineage>
        <taxon>Bacteria</taxon>
        <taxon>Bacillati</taxon>
        <taxon>Chloroflexota</taxon>
        <taxon>Chloroflexia</taxon>
        <taxon>Candidatus Chloroheliales</taxon>
        <taxon>Candidatus Chloroheliaceae</taxon>
        <taxon>Candidatus Chlorohelix</taxon>
    </lineage>
</organism>
<dbReference type="InterPro" id="IPR003772">
    <property type="entry name" value="YceD"/>
</dbReference>
<name>A0A8T7M1G5_9CHLR</name>
<dbReference type="RefSeq" id="WP_341469258.1">
    <property type="nucleotide sequence ID" value="NZ_CP128399.1"/>
</dbReference>
<dbReference type="Pfam" id="PF02620">
    <property type="entry name" value="YceD"/>
    <property type="match status" value="1"/>
</dbReference>
<evidence type="ECO:0000313" key="3">
    <source>
        <dbReference type="EMBL" id="WJW67364.1"/>
    </source>
</evidence>
<gene>
    <name evidence="2" type="ORF">HXX08_06400</name>
    <name evidence="3" type="ORF">OZ401_000629</name>
</gene>
<sequence length="241" mass="27648">MDNSEQPKRIPRQSRTRFNFNYPSPEPRPLNIESARNNEREHRRTTRFQNRQAHIIIDKNGDLIFNVAQLLRSHEGATRSYDVQTAKLNLDDNDATVATNIKGHVHLTKVVNDALVQGKFEADSILNCVRCLNDFATHIEFELEDIYRPSIDVITGLPIQPQEGFDDEKLVIDENHLLDLGEALRQQILVSLPLYPHCGEDCPGLYSELERVNNEEVEVEEDTAAPVDVRWSALKNLRLEE</sequence>
<reference evidence="2 4" key="1">
    <citation type="submission" date="2020-06" db="EMBL/GenBank/DDBJ databases">
        <title>Anoxygenic phototrophic Chloroflexota member uses a Type I reaction center.</title>
        <authorList>
            <person name="Tsuji J.M."/>
            <person name="Shaw N.A."/>
            <person name="Nagashima S."/>
            <person name="Venkiteswaran J."/>
            <person name="Schiff S.L."/>
            <person name="Hanada S."/>
            <person name="Tank M."/>
            <person name="Neufeld J.D."/>
        </authorList>
    </citation>
    <scope>NUCLEOTIDE SEQUENCE [LARGE SCALE GENOMIC DNA]</scope>
    <source>
        <strain evidence="2">L227-S17</strain>
    </source>
</reference>